<name>A0A4R5FXM9_9ACTN</name>
<dbReference type="Pfam" id="PF13560">
    <property type="entry name" value="HTH_31"/>
    <property type="match status" value="1"/>
</dbReference>
<dbReference type="SUPFAM" id="SSF47413">
    <property type="entry name" value="lambda repressor-like DNA-binding domains"/>
    <property type="match status" value="1"/>
</dbReference>
<dbReference type="GO" id="GO:0003700">
    <property type="term" value="F:DNA-binding transcription factor activity"/>
    <property type="evidence" value="ECO:0007669"/>
    <property type="project" value="TreeGrafter"/>
</dbReference>
<dbReference type="GO" id="GO:0005829">
    <property type="term" value="C:cytosol"/>
    <property type="evidence" value="ECO:0007669"/>
    <property type="project" value="TreeGrafter"/>
</dbReference>
<evidence type="ECO:0000313" key="3">
    <source>
        <dbReference type="EMBL" id="TDE59894.1"/>
    </source>
</evidence>
<evidence type="ECO:0000256" key="1">
    <source>
        <dbReference type="ARBA" id="ARBA00023125"/>
    </source>
</evidence>
<dbReference type="AlphaFoldDB" id="A0A4R5FXM9"/>
<dbReference type="Proteomes" id="UP000295136">
    <property type="component" value="Unassembled WGS sequence"/>
</dbReference>
<dbReference type="CDD" id="cd00093">
    <property type="entry name" value="HTH_XRE"/>
    <property type="match status" value="1"/>
</dbReference>
<dbReference type="InterPro" id="IPR050807">
    <property type="entry name" value="TransReg_Diox_bact_type"/>
</dbReference>
<evidence type="ECO:0000259" key="2">
    <source>
        <dbReference type="PROSITE" id="PS50943"/>
    </source>
</evidence>
<dbReference type="SMART" id="SM00530">
    <property type="entry name" value="HTH_XRE"/>
    <property type="match status" value="1"/>
</dbReference>
<dbReference type="GO" id="GO:0003677">
    <property type="term" value="F:DNA binding"/>
    <property type="evidence" value="ECO:0007669"/>
    <property type="project" value="UniProtKB-KW"/>
</dbReference>
<reference evidence="3 4" key="1">
    <citation type="submission" date="2019-03" db="EMBL/GenBank/DDBJ databases">
        <title>Draft genome sequences of novel Actinobacteria.</title>
        <authorList>
            <person name="Sahin N."/>
            <person name="Ay H."/>
            <person name="Saygin H."/>
        </authorList>
    </citation>
    <scope>NUCLEOTIDE SEQUENCE [LARGE SCALE GENOMIC DNA]</scope>
    <source>
        <strain evidence="3 4">6K102</strain>
    </source>
</reference>
<evidence type="ECO:0000313" key="4">
    <source>
        <dbReference type="Proteomes" id="UP000295136"/>
    </source>
</evidence>
<gene>
    <name evidence="3" type="ORF">E1295_01160</name>
</gene>
<comment type="caution">
    <text evidence="3">The sequence shown here is derived from an EMBL/GenBank/DDBJ whole genome shotgun (WGS) entry which is preliminary data.</text>
</comment>
<dbReference type="EMBL" id="SMLD01000002">
    <property type="protein sequence ID" value="TDE59894.1"/>
    <property type="molecule type" value="Genomic_DNA"/>
</dbReference>
<accession>A0A4R5FXM9</accession>
<dbReference type="InterPro" id="IPR001387">
    <property type="entry name" value="Cro/C1-type_HTH"/>
</dbReference>
<sequence>MPPEQGRIQDRRSSCALACAFRTDPGGASPMAEISTGQMVRLQRERRGMSTTALATQSGCTTRHIELIEHGKRTPSLPLLRQIAKVLGVRTTVLLGETPRDSHEPSRPQIRDIERALFTCRTLTPDLEPPDAEQLTERVAAARTAWFTSARRYSILMAALPSLLSDAENLALERTPGARNVATDAYLLARGVLKHLGRVDLAHLAADRAMRYAEESADPLMTAWAYWSLGQSMLSDDMHQIAYDVARRGLDVLEPHVADGDERHRKALGALHLLAAVGAARSGDDDEARERLRGPATQLAERVREGSDCYDLAFFGPTNVAIHMASIENDAGRPDAVLRIADDIDLRRTPSIERRTTHLCHVARACEDLGDDAASLLHLLRLERESPEELAHKPLLREMVRALARRARPSWAPEVRFLAERHGILI</sequence>
<proteinExistence type="predicted"/>
<dbReference type="PANTHER" id="PTHR46797">
    <property type="entry name" value="HTH-TYPE TRANSCRIPTIONAL REGULATOR"/>
    <property type="match status" value="1"/>
</dbReference>
<feature type="domain" description="HTH cro/C1-type" evidence="2">
    <location>
        <begin position="40"/>
        <end position="94"/>
    </location>
</feature>
<keyword evidence="1" id="KW-0238">DNA-binding</keyword>
<dbReference type="PANTHER" id="PTHR46797:SF1">
    <property type="entry name" value="METHYLPHOSPHONATE SYNTHASE"/>
    <property type="match status" value="1"/>
</dbReference>
<organism evidence="3 4">
    <name type="scientific">Nonomuraea mesophila</name>
    <dbReference type="NCBI Taxonomy" id="2530382"/>
    <lineage>
        <taxon>Bacteria</taxon>
        <taxon>Bacillati</taxon>
        <taxon>Actinomycetota</taxon>
        <taxon>Actinomycetes</taxon>
        <taxon>Streptosporangiales</taxon>
        <taxon>Streptosporangiaceae</taxon>
        <taxon>Nonomuraea</taxon>
    </lineage>
</organism>
<dbReference type="PROSITE" id="PS50943">
    <property type="entry name" value="HTH_CROC1"/>
    <property type="match status" value="1"/>
</dbReference>
<protein>
    <submittedName>
        <fullName evidence="3">XRE family transcriptional regulator</fullName>
    </submittedName>
</protein>
<dbReference type="InterPro" id="IPR010982">
    <property type="entry name" value="Lambda_DNA-bd_dom_sf"/>
</dbReference>
<keyword evidence="4" id="KW-1185">Reference proteome</keyword>
<dbReference type="Gene3D" id="1.10.260.40">
    <property type="entry name" value="lambda repressor-like DNA-binding domains"/>
    <property type="match status" value="1"/>
</dbReference>